<dbReference type="PANTHER" id="PTHR47926:SF347">
    <property type="entry name" value="PENTATRICOPEPTIDE REPEAT-CONTAINING PROTEIN"/>
    <property type="match status" value="1"/>
</dbReference>
<feature type="repeat" description="PPR" evidence="2">
    <location>
        <begin position="197"/>
        <end position="231"/>
    </location>
</feature>
<reference evidence="4" key="1">
    <citation type="submission" date="2025-08" db="UniProtKB">
        <authorList>
            <consortium name="RefSeq"/>
        </authorList>
    </citation>
    <scope>IDENTIFICATION</scope>
    <source>
        <tissue evidence="4">Fruit stalk</tissue>
    </source>
</reference>
<gene>
    <name evidence="4" type="primary">LOC111318585</name>
</gene>
<dbReference type="OrthoDB" id="938689at2759"/>
<protein>
    <submittedName>
        <fullName evidence="4">Pentatricopeptide repeat-containing protein At4g22760-like</fullName>
    </submittedName>
</protein>
<dbReference type="GO" id="GO:0009451">
    <property type="term" value="P:RNA modification"/>
    <property type="evidence" value="ECO:0007669"/>
    <property type="project" value="InterPro"/>
</dbReference>
<evidence type="ECO:0000313" key="4">
    <source>
        <dbReference type="RefSeq" id="XP_022777191.1"/>
    </source>
</evidence>
<proteinExistence type="predicted"/>
<accession>A0A6P6BJF7</accession>
<dbReference type="NCBIfam" id="TIGR00756">
    <property type="entry name" value="PPR"/>
    <property type="match status" value="2"/>
</dbReference>
<dbReference type="GO" id="GO:0003723">
    <property type="term" value="F:RNA binding"/>
    <property type="evidence" value="ECO:0007669"/>
    <property type="project" value="InterPro"/>
</dbReference>
<dbReference type="Proteomes" id="UP000515121">
    <property type="component" value="Unplaced"/>
</dbReference>
<evidence type="ECO:0000256" key="1">
    <source>
        <dbReference type="ARBA" id="ARBA00022737"/>
    </source>
</evidence>
<dbReference type="InterPro" id="IPR011990">
    <property type="entry name" value="TPR-like_helical_dom_sf"/>
</dbReference>
<keyword evidence="3" id="KW-1185">Reference proteome</keyword>
<sequence>MIASGVCFLGIEFTSIELEILELGLSLIVIVGSLFLTNKNSLTLTVFHFGDFFGYWKRVSSLAKARMLKSFLNNRLIIKQAKQIHAQIIITSLNNLQPLLLHQFLLSTNNCSIRQSVFLYVQEILYILQKPDVFSWGSQKALLDLYMKLGDTHTAKRVFHEMPEKNVVSWNSILSGYLKAGNLGEAQRGFYEISKKDVLSWNAILSGYAKMGNMDWALSHFRQMPEKNSASWNTMVTGYVGK</sequence>
<dbReference type="InterPro" id="IPR002885">
    <property type="entry name" value="PPR_rpt"/>
</dbReference>
<dbReference type="PANTHER" id="PTHR47926">
    <property type="entry name" value="PENTATRICOPEPTIDE REPEAT-CONTAINING PROTEIN"/>
    <property type="match status" value="1"/>
</dbReference>
<evidence type="ECO:0000256" key="2">
    <source>
        <dbReference type="PROSITE-ProRule" id="PRU00708"/>
    </source>
</evidence>
<dbReference type="InterPro" id="IPR046960">
    <property type="entry name" value="PPR_At4g14850-like_plant"/>
</dbReference>
<dbReference type="AlphaFoldDB" id="A0A6P6BJF7"/>
<organism evidence="3 4">
    <name type="scientific">Durio zibethinus</name>
    <name type="common">Durian</name>
    <dbReference type="NCBI Taxonomy" id="66656"/>
    <lineage>
        <taxon>Eukaryota</taxon>
        <taxon>Viridiplantae</taxon>
        <taxon>Streptophyta</taxon>
        <taxon>Embryophyta</taxon>
        <taxon>Tracheophyta</taxon>
        <taxon>Spermatophyta</taxon>
        <taxon>Magnoliopsida</taxon>
        <taxon>eudicotyledons</taxon>
        <taxon>Gunneridae</taxon>
        <taxon>Pentapetalae</taxon>
        <taxon>rosids</taxon>
        <taxon>malvids</taxon>
        <taxon>Malvales</taxon>
        <taxon>Malvaceae</taxon>
        <taxon>Helicteroideae</taxon>
        <taxon>Durio</taxon>
    </lineage>
</organism>
<dbReference type="GeneID" id="111318585"/>
<name>A0A6P6BJF7_DURZI</name>
<dbReference type="KEGG" id="dzi:111318585"/>
<evidence type="ECO:0000313" key="3">
    <source>
        <dbReference type="Proteomes" id="UP000515121"/>
    </source>
</evidence>
<dbReference type="Pfam" id="PF01535">
    <property type="entry name" value="PPR"/>
    <property type="match status" value="3"/>
</dbReference>
<dbReference type="Gene3D" id="1.25.40.10">
    <property type="entry name" value="Tetratricopeptide repeat domain"/>
    <property type="match status" value="2"/>
</dbReference>
<dbReference type="PROSITE" id="PS51375">
    <property type="entry name" value="PPR"/>
    <property type="match status" value="2"/>
</dbReference>
<dbReference type="RefSeq" id="XP_022777191.1">
    <property type="nucleotide sequence ID" value="XM_022921456.1"/>
</dbReference>
<feature type="repeat" description="PPR" evidence="2">
    <location>
        <begin position="166"/>
        <end position="196"/>
    </location>
</feature>
<keyword evidence="1" id="KW-0677">Repeat</keyword>